<organism evidence="2 3">
    <name type="scientific">Portunus trituberculatus</name>
    <name type="common">Swimming crab</name>
    <name type="synonym">Neptunus trituberculatus</name>
    <dbReference type="NCBI Taxonomy" id="210409"/>
    <lineage>
        <taxon>Eukaryota</taxon>
        <taxon>Metazoa</taxon>
        <taxon>Ecdysozoa</taxon>
        <taxon>Arthropoda</taxon>
        <taxon>Crustacea</taxon>
        <taxon>Multicrustacea</taxon>
        <taxon>Malacostraca</taxon>
        <taxon>Eumalacostraca</taxon>
        <taxon>Eucarida</taxon>
        <taxon>Decapoda</taxon>
        <taxon>Pleocyemata</taxon>
        <taxon>Brachyura</taxon>
        <taxon>Eubrachyura</taxon>
        <taxon>Portunoidea</taxon>
        <taxon>Portunidae</taxon>
        <taxon>Portuninae</taxon>
        <taxon>Portunus</taxon>
    </lineage>
</organism>
<evidence type="ECO:0000313" key="3">
    <source>
        <dbReference type="Proteomes" id="UP000324222"/>
    </source>
</evidence>
<name>A0A5B7JHJ7_PORTR</name>
<dbReference type="EMBL" id="VSRR010095766">
    <property type="protein sequence ID" value="MPC93696.1"/>
    <property type="molecule type" value="Genomic_DNA"/>
</dbReference>
<dbReference type="Proteomes" id="UP000324222">
    <property type="component" value="Unassembled WGS sequence"/>
</dbReference>
<accession>A0A5B7JHJ7</accession>
<dbReference type="AlphaFoldDB" id="A0A5B7JHJ7"/>
<gene>
    <name evidence="2" type="ORF">E2C01_088836</name>
</gene>
<feature type="region of interest" description="Disordered" evidence="1">
    <location>
        <begin position="1"/>
        <end position="30"/>
    </location>
</feature>
<evidence type="ECO:0000256" key="1">
    <source>
        <dbReference type="SAM" id="MobiDB-lite"/>
    </source>
</evidence>
<evidence type="ECO:0000313" key="2">
    <source>
        <dbReference type="EMBL" id="MPC93696.1"/>
    </source>
</evidence>
<keyword evidence="3" id="KW-1185">Reference proteome</keyword>
<proteinExistence type="predicted"/>
<reference evidence="2 3" key="1">
    <citation type="submission" date="2019-05" db="EMBL/GenBank/DDBJ databases">
        <title>Another draft genome of Portunus trituberculatus and its Hox gene families provides insights of decapod evolution.</title>
        <authorList>
            <person name="Jeong J.-H."/>
            <person name="Song I."/>
            <person name="Kim S."/>
            <person name="Choi T."/>
            <person name="Kim D."/>
            <person name="Ryu S."/>
            <person name="Kim W."/>
        </authorList>
    </citation>
    <scope>NUCLEOTIDE SEQUENCE [LARGE SCALE GENOMIC DNA]</scope>
    <source>
        <tissue evidence="2">Muscle</tissue>
    </source>
</reference>
<sequence>MSGIGRAGWGGRRQVVLGGGGREGDVRQGTSRVREALDWLARRHALDAAGSRGDDPRPATQTRQEGTGGEGGEEAALPVFQPCARPQQPPALPFTLEHPKTTQHRA</sequence>
<feature type="region of interest" description="Disordered" evidence="1">
    <location>
        <begin position="46"/>
        <end position="106"/>
    </location>
</feature>
<feature type="compositionally biased region" description="Gly residues" evidence="1">
    <location>
        <begin position="1"/>
        <end position="21"/>
    </location>
</feature>
<comment type="caution">
    <text evidence="2">The sequence shown here is derived from an EMBL/GenBank/DDBJ whole genome shotgun (WGS) entry which is preliminary data.</text>
</comment>
<feature type="compositionally biased region" description="Basic and acidic residues" evidence="1">
    <location>
        <begin position="46"/>
        <end position="57"/>
    </location>
</feature>
<protein>
    <submittedName>
        <fullName evidence="2">Uncharacterized protein</fullName>
    </submittedName>
</protein>